<dbReference type="CDD" id="cd04413">
    <property type="entry name" value="NDPk_I"/>
    <property type="match status" value="1"/>
</dbReference>
<proteinExistence type="inferred from homology"/>
<evidence type="ECO:0000256" key="5">
    <source>
        <dbReference type="ARBA" id="ARBA00022777"/>
    </source>
</evidence>
<keyword evidence="6" id="KW-0067">ATP-binding</keyword>
<evidence type="ECO:0000256" key="8">
    <source>
        <dbReference type="RuleBase" id="RU004011"/>
    </source>
</evidence>
<evidence type="ECO:0000256" key="7">
    <source>
        <dbReference type="PROSITE-ProRule" id="PRU00706"/>
    </source>
</evidence>
<dbReference type="GO" id="GO:0005524">
    <property type="term" value="F:ATP binding"/>
    <property type="evidence" value="ECO:0007669"/>
    <property type="project" value="UniProtKB-KW"/>
</dbReference>
<dbReference type="SMART" id="SM00562">
    <property type="entry name" value="NDK"/>
    <property type="match status" value="1"/>
</dbReference>
<comment type="similarity">
    <text evidence="2 7 8">Belongs to the NDK family.</text>
</comment>
<dbReference type="SUPFAM" id="SSF54919">
    <property type="entry name" value="Nucleoside diphosphate kinase, NDK"/>
    <property type="match status" value="1"/>
</dbReference>
<dbReference type="NCBIfam" id="NF001908">
    <property type="entry name" value="PRK00668.1"/>
    <property type="match status" value="1"/>
</dbReference>
<dbReference type="PANTHER" id="PTHR46161:SF3">
    <property type="entry name" value="NUCLEOSIDE DIPHOSPHATE KINASE DDB_G0292928-RELATED"/>
    <property type="match status" value="1"/>
</dbReference>
<dbReference type="AlphaFoldDB" id="A0A2A4YNW3"/>
<evidence type="ECO:0000256" key="3">
    <source>
        <dbReference type="ARBA" id="ARBA00022679"/>
    </source>
</evidence>
<accession>A0A2A4YNW3</accession>
<dbReference type="Proteomes" id="UP000217838">
    <property type="component" value="Unassembled WGS sequence"/>
</dbReference>
<evidence type="ECO:0000256" key="6">
    <source>
        <dbReference type="ARBA" id="ARBA00022840"/>
    </source>
</evidence>
<dbReference type="PROSITE" id="PS51374">
    <property type="entry name" value="NDPK_LIKE"/>
    <property type="match status" value="1"/>
</dbReference>
<evidence type="ECO:0000313" key="11">
    <source>
        <dbReference type="Proteomes" id="UP000217838"/>
    </source>
</evidence>
<dbReference type="FunFam" id="3.30.70.141:FF:000039">
    <property type="entry name" value="Nucleoside diphosphate kinase B"/>
    <property type="match status" value="1"/>
</dbReference>
<dbReference type="GO" id="GO:0006241">
    <property type="term" value="P:CTP biosynthetic process"/>
    <property type="evidence" value="ECO:0007669"/>
    <property type="project" value="InterPro"/>
</dbReference>
<organism evidence="10 11">
    <name type="scientific">Aerophobetes bacterium</name>
    <dbReference type="NCBI Taxonomy" id="2030807"/>
    <lineage>
        <taxon>Bacteria</taxon>
        <taxon>Candidatus Aerophobota</taxon>
    </lineage>
</organism>
<keyword evidence="4" id="KW-0547">Nucleotide-binding</keyword>
<dbReference type="GO" id="GO:0006228">
    <property type="term" value="P:UTP biosynthetic process"/>
    <property type="evidence" value="ECO:0007669"/>
    <property type="project" value="InterPro"/>
</dbReference>
<comment type="caution">
    <text evidence="10">The sequence shown here is derived from an EMBL/GenBank/DDBJ whole genome shotgun (WGS) entry which is preliminary data.</text>
</comment>
<dbReference type="Pfam" id="PF00334">
    <property type="entry name" value="NDK"/>
    <property type="match status" value="1"/>
</dbReference>
<keyword evidence="5 10" id="KW-0418">Kinase</keyword>
<dbReference type="GO" id="GO:0006183">
    <property type="term" value="P:GTP biosynthetic process"/>
    <property type="evidence" value="ECO:0007669"/>
    <property type="project" value="InterPro"/>
</dbReference>
<dbReference type="InterPro" id="IPR001564">
    <property type="entry name" value="Nucleoside_diP_kinase"/>
</dbReference>
<evidence type="ECO:0000259" key="9">
    <source>
        <dbReference type="SMART" id="SM00562"/>
    </source>
</evidence>
<dbReference type="EMBL" id="NVUU01000004">
    <property type="protein sequence ID" value="PCI95995.1"/>
    <property type="molecule type" value="Genomic_DNA"/>
</dbReference>
<dbReference type="Gene3D" id="3.30.70.141">
    <property type="entry name" value="Nucleoside diphosphate kinase-like domain"/>
    <property type="match status" value="1"/>
</dbReference>
<dbReference type="InterPro" id="IPR036850">
    <property type="entry name" value="NDK-like_dom_sf"/>
</dbReference>
<name>A0A2A4YNW3_UNCAE</name>
<reference evidence="11" key="1">
    <citation type="submission" date="2017-08" db="EMBL/GenBank/DDBJ databases">
        <title>A dynamic microbial community with high functional redundancy inhabits the cold, oxic subseafloor aquifer.</title>
        <authorList>
            <person name="Tully B.J."/>
            <person name="Wheat C.G."/>
            <person name="Glazer B.T."/>
            <person name="Huber J.A."/>
        </authorList>
    </citation>
    <scope>NUCLEOTIDE SEQUENCE [LARGE SCALE GENOMIC DNA]</scope>
</reference>
<dbReference type="InterPro" id="IPR034907">
    <property type="entry name" value="NDK-like_dom"/>
</dbReference>
<comment type="cofactor">
    <cofactor evidence="1">
        <name>Mg(2+)</name>
        <dbReference type="ChEBI" id="CHEBI:18420"/>
    </cofactor>
</comment>
<evidence type="ECO:0000256" key="2">
    <source>
        <dbReference type="ARBA" id="ARBA00008142"/>
    </source>
</evidence>
<dbReference type="GO" id="GO:0004550">
    <property type="term" value="F:nucleoside diphosphate kinase activity"/>
    <property type="evidence" value="ECO:0007669"/>
    <property type="project" value="InterPro"/>
</dbReference>
<dbReference type="PRINTS" id="PR01243">
    <property type="entry name" value="NUCDPKINASE"/>
</dbReference>
<comment type="caution">
    <text evidence="7">Lacks conserved residue(s) required for the propagation of feature annotation.</text>
</comment>
<sequence>MRVCFSCYLVKFGLYKKVLYTASFEGLFMKKLLVLTLFVSSFLGGQLHSKTMKKFDNDTKCCAMVEQTLFVIKPDAVADNNIGEILEKIEGQNLRIIGMKMTRLSSEEINTLYGDHKNKSHFKTLAKYMGSGPVVLTVLEGPDAIKKTRKLAGLTDPTKAKVDTLRSQYGTDVQRNAVHVSDSVKSSKKEIPLFFRLNELYSPCAKEVFKADKTHEDQVSAQR</sequence>
<evidence type="ECO:0000256" key="1">
    <source>
        <dbReference type="ARBA" id="ARBA00001946"/>
    </source>
</evidence>
<evidence type="ECO:0000256" key="4">
    <source>
        <dbReference type="ARBA" id="ARBA00022741"/>
    </source>
</evidence>
<keyword evidence="3" id="KW-0808">Transferase</keyword>
<protein>
    <submittedName>
        <fullName evidence="10">Nucleoside-diphosphate kinase</fullName>
    </submittedName>
</protein>
<gene>
    <name evidence="10" type="ORF">COB11_00515</name>
</gene>
<evidence type="ECO:0000313" key="10">
    <source>
        <dbReference type="EMBL" id="PCI95995.1"/>
    </source>
</evidence>
<feature type="domain" description="Nucleoside diphosphate kinase-like" evidence="9">
    <location>
        <begin position="65"/>
        <end position="202"/>
    </location>
</feature>
<dbReference type="PANTHER" id="PTHR46161">
    <property type="entry name" value="NUCLEOSIDE DIPHOSPHATE KINASE"/>
    <property type="match status" value="1"/>
</dbReference>